<dbReference type="Proteomes" id="UP000241107">
    <property type="component" value="Unassembled WGS sequence"/>
</dbReference>
<keyword evidence="14" id="KW-0449">Lipoprotein</keyword>
<feature type="disulfide bond" evidence="15">
    <location>
        <begin position="214"/>
        <end position="221"/>
    </location>
</feature>
<evidence type="ECO:0000256" key="3">
    <source>
        <dbReference type="ARBA" id="ARBA00010031"/>
    </source>
</evidence>
<evidence type="ECO:0000259" key="18">
    <source>
        <dbReference type="PROSITE" id="PS52012"/>
    </source>
</evidence>
<evidence type="ECO:0000256" key="12">
    <source>
        <dbReference type="ARBA" id="ARBA00023157"/>
    </source>
</evidence>
<evidence type="ECO:0000313" key="20">
    <source>
        <dbReference type="Proteomes" id="UP000241107"/>
    </source>
</evidence>
<evidence type="ECO:0000256" key="15">
    <source>
        <dbReference type="PROSITE-ProRule" id="PRU01356"/>
    </source>
</evidence>
<feature type="compositionally biased region" description="Basic and acidic residues" evidence="16">
    <location>
        <begin position="601"/>
        <end position="613"/>
    </location>
</feature>
<feature type="binding site" description="axial binding residue" evidence="15">
    <location>
        <position position="218"/>
    </location>
    <ligand>
        <name>heme</name>
        <dbReference type="ChEBI" id="CHEBI:30413"/>
    </ligand>
    <ligandPart>
        <name>Fe</name>
        <dbReference type="ChEBI" id="CHEBI:18248"/>
    </ligandPart>
</feature>
<evidence type="ECO:0000256" key="7">
    <source>
        <dbReference type="ARBA" id="ARBA00022622"/>
    </source>
</evidence>
<feature type="disulfide bond" evidence="15">
    <location>
        <begin position="47"/>
        <end position="87"/>
    </location>
</feature>
<dbReference type="GO" id="GO:0098552">
    <property type="term" value="C:side of membrane"/>
    <property type="evidence" value="ECO:0007669"/>
    <property type="project" value="UniProtKB-KW"/>
</dbReference>
<dbReference type="GeneID" id="36567412"/>
<protein>
    <recommendedName>
        <fullName evidence="18">CFEM domain-containing protein</fullName>
    </recommendedName>
</protein>
<comment type="subcellular location">
    <subcellularLocation>
        <location evidence="1">Cell membrane</location>
        <topology evidence="1">Lipid-anchor</topology>
        <topology evidence="1">GPI-anchor</topology>
    </subcellularLocation>
    <subcellularLocation>
        <location evidence="2">Secreted</location>
    </subcellularLocation>
</comment>
<keyword evidence="12 15" id="KW-1015">Disulfide bond</keyword>
<dbReference type="VEuPathDB" id="FungiDB:C7M61_004024"/>
<keyword evidence="5" id="KW-0964">Secreted</keyword>
<feature type="region of interest" description="Disordered" evidence="16">
    <location>
        <begin position="599"/>
        <end position="630"/>
    </location>
</feature>
<evidence type="ECO:0000256" key="17">
    <source>
        <dbReference type="SAM" id="SignalP"/>
    </source>
</evidence>
<feature type="binding site" description="axial binding residue" evidence="15">
    <location>
        <position position="65"/>
    </location>
    <ligand>
        <name>heme</name>
        <dbReference type="ChEBI" id="CHEBI:30413"/>
    </ligand>
    <ligandPart>
        <name>Fe</name>
        <dbReference type="ChEBI" id="CHEBI:18248"/>
    </ligandPart>
</feature>
<feature type="disulfide bond" evidence="15">
    <location>
        <begin position="223"/>
        <end position="256"/>
    </location>
</feature>
<dbReference type="PANTHER" id="PTHR37928:SF2">
    <property type="entry name" value="GPI ANCHORED CFEM DOMAIN PROTEIN (AFU_ORTHOLOGUE AFUA_6G10580)"/>
    <property type="match status" value="1"/>
</dbReference>
<comment type="caution">
    <text evidence="19">The sequence shown here is derived from an EMBL/GenBank/DDBJ whole genome shotgun (WGS) entry which is preliminary data.</text>
</comment>
<feature type="disulfide bond" evidence="15">
    <location>
        <begin position="200"/>
        <end position="240"/>
    </location>
</feature>
<keyword evidence="8 15" id="KW-0479">Metal-binding</keyword>
<dbReference type="RefSeq" id="XP_024712326.1">
    <property type="nucleotide sequence ID" value="XM_024859354.1"/>
</dbReference>
<evidence type="ECO:0000256" key="8">
    <source>
        <dbReference type="ARBA" id="ARBA00022723"/>
    </source>
</evidence>
<feature type="region of interest" description="Disordered" evidence="16">
    <location>
        <begin position="350"/>
        <end position="380"/>
    </location>
</feature>
<dbReference type="AlphaFoldDB" id="A0A2P7YJR6"/>
<reference evidence="19 20" key="1">
    <citation type="submission" date="2018-03" db="EMBL/GenBank/DDBJ databases">
        <title>Candida pseudohaemulonii genome assembly and annotation.</title>
        <authorList>
            <person name="Munoz J.F."/>
            <person name="Gade L.G."/>
            <person name="Chow N.A."/>
            <person name="Litvintseva A.P."/>
            <person name="Loparev V.N."/>
            <person name="Cuomo C.A."/>
        </authorList>
    </citation>
    <scope>NUCLEOTIDE SEQUENCE [LARGE SCALE GENOMIC DNA]</scope>
    <source>
        <strain evidence="19 20">B12108</strain>
    </source>
</reference>
<comment type="similarity">
    <text evidence="3">Belongs to the RBT5 family.</text>
</comment>
<evidence type="ECO:0000256" key="14">
    <source>
        <dbReference type="ARBA" id="ARBA00023288"/>
    </source>
</evidence>
<name>A0A2P7YJR6_9ASCO</name>
<feature type="domain" description="CFEM" evidence="18">
    <location>
        <begin position="172"/>
        <end position="284"/>
    </location>
</feature>
<proteinExistence type="inferred from homology"/>
<feature type="disulfide bond" evidence="15">
    <location>
        <begin position="204"/>
        <end position="235"/>
    </location>
</feature>
<dbReference type="EMBL" id="PYFQ01000012">
    <property type="protein sequence ID" value="PSK36206.1"/>
    <property type="molecule type" value="Genomic_DNA"/>
</dbReference>
<evidence type="ECO:0000313" key="19">
    <source>
        <dbReference type="EMBL" id="PSK36206.1"/>
    </source>
</evidence>
<evidence type="ECO:0000256" key="1">
    <source>
        <dbReference type="ARBA" id="ARBA00004609"/>
    </source>
</evidence>
<evidence type="ECO:0000256" key="6">
    <source>
        <dbReference type="ARBA" id="ARBA00022617"/>
    </source>
</evidence>
<feature type="disulfide bond" evidence="15">
    <location>
        <begin position="61"/>
        <end position="68"/>
    </location>
</feature>
<evidence type="ECO:0000256" key="13">
    <source>
        <dbReference type="ARBA" id="ARBA00023180"/>
    </source>
</evidence>
<keyword evidence="20" id="KW-1185">Reference proteome</keyword>
<gene>
    <name evidence="19" type="ORF">C7M61_004024</name>
</gene>
<accession>A0A2P7YJR6</accession>
<evidence type="ECO:0000256" key="11">
    <source>
        <dbReference type="ARBA" id="ARBA00023136"/>
    </source>
</evidence>
<dbReference type="SMART" id="SM00747">
    <property type="entry name" value="CFEM"/>
    <property type="match status" value="2"/>
</dbReference>
<keyword evidence="13" id="KW-0325">Glycoprotein</keyword>
<evidence type="ECO:0000256" key="5">
    <source>
        <dbReference type="ARBA" id="ARBA00022525"/>
    </source>
</evidence>
<feature type="disulfide bond" evidence="15">
    <location>
        <begin position="70"/>
        <end position="103"/>
    </location>
</feature>
<dbReference type="Pfam" id="PF05730">
    <property type="entry name" value="CFEM"/>
    <property type="match status" value="2"/>
</dbReference>
<evidence type="ECO:0000256" key="2">
    <source>
        <dbReference type="ARBA" id="ARBA00004613"/>
    </source>
</evidence>
<feature type="signal peptide" evidence="17">
    <location>
        <begin position="1"/>
        <end position="16"/>
    </location>
</feature>
<dbReference type="STRING" id="418784.A0A2P7YJR6"/>
<feature type="compositionally biased region" description="Low complexity" evidence="16">
    <location>
        <begin position="359"/>
        <end position="380"/>
    </location>
</feature>
<feature type="domain" description="CFEM" evidence="18">
    <location>
        <begin position="19"/>
        <end position="130"/>
    </location>
</feature>
<dbReference type="GO" id="GO:0005886">
    <property type="term" value="C:plasma membrane"/>
    <property type="evidence" value="ECO:0007669"/>
    <property type="project" value="UniProtKB-SubCell"/>
</dbReference>
<dbReference type="PROSITE" id="PS52012">
    <property type="entry name" value="CFEM"/>
    <property type="match status" value="2"/>
</dbReference>
<dbReference type="InterPro" id="IPR008427">
    <property type="entry name" value="Extracellular_membr_CFEM_dom"/>
</dbReference>
<keyword evidence="10 15" id="KW-0408">Iron</keyword>
<sequence length="669" mass="68058">MLKIATVAGLLAVALAADNPYATYPSVPKTASINGLADPIYEKLPECAKSCFSKSTSSTPCPYWDTGCLCVMTPWTNSVAECIAEQCKGNDVNVATSVAAAQCQSAGVWDPYFIIGGSQATLLSSAAAQTDAEDTPTSATSSQIQATSSSEQAAESSSPAITSSPAVSSDEAEEITTTPYVRSASINGFADPIYDKLPSCAQPCVMQSTSSLPCPYWDTGCLCVIQMFSFKVAECIADSCVGEDVNVATSLAFSVCKAGGVHTSPEWNINASLQEALEAAAAATGAVETTSSAPVIIPIPTVGPMPSFASSSSSSSENIIAVPTVAPVASSSSSESQTIIAVPTVGPALSLPENPAPPAAETSSAEESAEASAVASESAVESAAASESAVESAVESAAESAAESASAAASSASSAVTASAAANSTEVVSQTHSEIVTITSCDDDKCTEIESTATATSKTTEIVTITSCDEDKCVVTTVCPESESTGSVAGPVTKTRTDYDLVTITSCEDQKCTESVSTKAPKTVTVYEDEECVTVTECVEDKCKTFELSTSQVTKTVEAVETIVVTTYSKPIEVETVKSVSGTKTIDVTITKTIDVPVETKPAETKPAEDKPAETQPAEDSAKPTSVAPVVSTPAATSAAPTVSSFEGAAAVNTAGLGFVALLMALPFF</sequence>
<dbReference type="GO" id="GO:0005576">
    <property type="term" value="C:extracellular region"/>
    <property type="evidence" value="ECO:0007669"/>
    <property type="project" value="UniProtKB-SubCell"/>
</dbReference>
<evidence type="ECO:0000256" key="16">
    <source>
        <dbReference type="SAM" id="MobiDB-lite"/>
    </source>
</evidence>
<feature type="chain" id="PRO_5015146967" description="CFEM domain-containing protein" evidence="17">
    <location>
        <begin position="17"/>
        <end position="669"/>
    </location>
</feature>
<keyword evidence="7" id="KW-0336">GPI-anchor</keyword>
<feature type="region of interest" description="Disordered" evidence="16">
    <location>
        <begin position="127"/>
        <end position="174"/>
    </location>
</feature>
<keyword evidence="6 15" id="KW-0349">Heme</keyword>
<evidence type="ECO:0000256" key="10">
    <source>
        <dbReference type="ARBA" id="ARBA00023004"/>
    </source>
</evidence>
<evidence type="ECO:0000256" key="4">
    <source>
        <dbReference type="ARBA" id="ARBA00022475"/>
    </source>
</evidence>
<evidence type="ECO:0000256" key="9">
    <source>
        <dbReference type="ARBA" id="ARBA00022729"/>
    </source>
</evidence>
<feature type="compositionally biased region" description="Low complexity" evidence="16">
    <location>
        <begin position="127"/>
        <end position="161"/>
    </location>
</feature>
<keyword evidence="9 17" id="KW-0732">Signal</keyword>
<dbReference type="GO" id="GO:0046872">
    <property type="term" value="F:metal ion binding"/>
    <property type="evidence" value="ECO:0007669"/>
    <property type="project" value="UniProtKB-UniRule"/>
</dbReference>
<keyword evidence="4" id="KW-1003">Cell membrane</keyword>
<keyword evidence="11" id="KW-0472">Membrane</keyword>
<dbReference type="InterPro" id="IPR051735">
    <property type="entry name" value="CFEM_domain"/>
</dbReference>
<dbReference type="OrthoDB" id="2496787at2759"/>
<organism evidence="19 20">
    <name type="scientific">Candidozyma pseudohaemuli</name>
    <dbReference type="NCBI Taxonomy" id="418784"/>
    <lineage>
        <taxon>Eukaryota</taxon>
        <taxon>Fungi</taxon>
        <taxon>Dikarya</taxon>
        <taxon>Ascomycota</taxon>
        <taxon>Saccharomycotina</taxon>
        <taxon>Pichiomycetes</taxon>
        <taxon>Metschnikowiaceae</taxon>
        <taxon>Candidozyma</taxon>
    </lineage>
</organism>
<feature type="disulfide bond" evidence="15">
    <location>
        <begin position="51"/>
        <end position="82"/>
    </location>
</feature>
<dbReference type="PANTHER" id="PTHR37928">
    <property type="entry name" value="CFEM DOMAIN PROTEIN (AFU_ORTHOLOGUE AFUA_6G14090)"/>
    <property type="match status" value="1"/>
</dbReference>